<dbReference type="PANTHER" id="PTHR10566:SF113">
    <property type="entry name" value="PROTEIN ACTIVITY OF BC1 COMPLEX KINASE 7, CHLOROPLASTIC"/>
    <property type="match status" value="1"/>
</dbReference>
<dbReference type="InterPro" id="IPR000719">
    <property type="entry name" value="Prot_kinase_dom"/>
</dbReference>
<evidence type="ECO:0000259" key="3">
    <source>
        <dbReference type="PROSITE" id="PS50011"/>
    </source>
</evidence>
<feature type="region of interest" description="Disordered" evidence="2">
    <location>
        <begin position="1"/>
        <end position="61"/>
    </location>
</feature>
<comment type="similarity">
    <text evidence="1">Belongs to the protein kinase superfamily. ADCK protein kinase family.</text>
</comment>
<dbReference type="InterPro" id="IPR004147">
    <property type="entry name" value="ABC1_dom"/>
</dbReference>
<dbReference type="RefSeq" id="WP_249698259.1">
    <property type="nucleotide sequence ID" value="NZ_JAMFLX010000005.1"/>
</dbReference>
<dbReference type="PANTHER" id="PTHR10566">
    <property type="entry name" value="CHAPERONE-ACTIVITY OF BC1 COMPLEX CABC1 -RELATED"/>
    <property type="match status" value="1"/>
</dbReference>
<evidence type="ECO:0000256" key="1">
    <source>
        <dbReference type="ARBA" id="ARBA00009670"/>
    </source>
</evidence>
<proteinExistence type="inferred from homology"/>
<protein>
    <submittedName>
        <fullName evidence="4">AarF/UbiB family protein</fullName>
    </submittedName>
</protein>
<sequence>MAANVSQSPVQPVPATSTDQTTTPNASTGTPEAGKMGSRQTRRQEIRQLRRRHQHNPAGYALTLDQWKNLRAQRQASVQTSTANQIPQPGSSASTPASSTPTSQGPTTGTTGPEPMETGGTGANGSEPMGVDPTPEQLAAKEREYAEFRQKTLKGIQTLDAAKVIENSSNVVACATKHWINTHRGLWKAGSVAVQVAYKRSRNQEISPELFAKAAEKLGAIGIKFVQCVYMLGALPTEYEEAVEHLLHDCPAEKTEVMNKRFDEVLKSHRDEFVIDPQPIGTGSVAQVHKAVRKGKNGEPDQNVVIKIVKSSTRAEFAEIRAFITMYFELLGLLMIPEELKKVIGDKVDWFLEAYEKECDLDYEKFYMETFEEANKMLGLADRARVPGIHKDVSTKDVLVMDYIDGGNMLQIKENDPKRALKLYLTAANSWLKTASKTGFIHTDVQFGNFMGSNDNPDAVTFIDWGRATIVPTHILGMVAGQQQLVNPDEMEFIADDNGLLILENTVRNVIRIAGALASDQKTQQKLSKEAIEDVIKQVMEEQKSELEQFNNLEEFTVPQARQLINCFMKCAGRALLLMETKHGAEVSGVLLMLVQNVAMMAQGIYSLSKVEGITREDIMMAADQCVDADLFEVFVNFSRGLQDMEQ</sequence>
<evidence type="ECO:0000313" key="4">
    <source>
        <dbReference type="EMBL" id="MCL6269283.1"/>
    </source>
</evidence>
<dbReference type="PROSITE" id="PS50011">
    <property type="entry name" value="PROTEIN_KINASE_DOM"/>
    <property type="match status" value="1"/>
</dbReference>
<dbReference type="Pfam" id="PF03109">
    <property type="entry name" value="ABC1"/>
    <property type="match status" value="1"/>
</dbReference>
<keyword evidence="5" id="KW-1185">Reference proteome</keyword>
<evidence type="ECO:0000256" key="2">
    <source>
        <dbReference type="SAM" id="MobiDB-lite"/>
    </source>
</evidence>
<gene>
    <name evidence="4" type="ORF">M3P05_04900</name>
</gene>
<dbReference type="InterPro" id="IPR050154">
    <property type="entry name" value="UbiB_kinase"/>
</dbReference>
<organism evidence="4 5">
    <name type="scientific">Parendozoicomonas callyspongiae</name>
    <dbReference type="NCBI Taxonomy" id="2942213"/>
    <lineage>
        <taxon>Bacteria</taxon>
        <taxon>Pseudomonadati</taxon>
        <taxon>Pseudomonadota</taxon>
        <taxon>Gammaproteobacteria</taxon>
        <taxon>Oceanospirillales</taxon>
        <taxon>Endozoicomonadaceae</taxon>
        <taxon>Parendozoicomonas</taxon>
    </lineage>
</organism>
<feature type="domain" description="Protein kinase" evidence="3">
    <location>
        <begin position="274"/>
        <end position="577"/>
    </location>
</feature>
<feature type="region of interest" description="Disordered" evidence="2">
    <location>
        <begin position="73"/>
        <end position="134"/>
    </location>
</feature>
<dbReference type="EMBL" id="JAMFLX010000005">
    <property type="protein sequence ID" value="MCL6269283.1"/>
    <property type="molecule type" value="Genomic_DNA"/>
</dbReference>
<reference evidence="4 5" key="1">
    <citation type="submission" date="2022-05" db="EMBL/GenBank/DDBJ databases">
        <authorList>
            <person name="Park J.-S."/>
        </authorList>
    </citation>
    <scope>NUCLEOTIDE SEQUENCE [LARGE SCALE GENOMIC DNA]</scope>
    <source>
        <strain evidence="4 5">2012CJ34-2</strain>
    </source>
</reference>
<dbReference type="SUPFAM" id="SSF56112">
    <property type="entry name" value="Protein kinase-like (PK-like)"/>
    <property type="match status" value="1"/>
</dbReference>
<comment type="caution">
    <text evidence="4">The sequence shown here is derived from an EMBL/GenBank/DDBJ whole genome shotgun (WGS) entry which is preliminary data.</text>
</comment>
<evidence type="ECO:0000313" key="5">
    <source>
        <dbReference type="Proteomes" id="UP001203338"/>
    </source>
</evidence>
<accession>A0ABT0PD27</accession>
<feature type="compositionally biased region" description="Polar residues" evidence="2">
    <location>
        <begin position="73"/>
        <end position="86"/>
    </location>
</feature>
<dbReference type="Proteomes" id="UP001203338">
    <property type="component" value="Unassembled WGS sequence"/>
</dbReference>
<feature type="compositionally biased region" description="Low complexity" evidence="2">
    <location>
        <begin position="87"/>
        <end position="118"/>
    </location>
</feature>
<feature type="compositionally biased region" description="Polar residues" evidence="2">
    <location>
        <begin position="1"/>
        <end position="30"/>
    </location>
</feature>
<name>A0ABT0PD27_9GAMM</name>
<dbReference type="InterPro" id="IPR011009">
    <property type="entry name" value="Kinase-like_dom_sf"/>
</dbReference>